<comment type="similarity">
    <text evidence="1">Belongs to the CDC123 family.</text>
</comment>
<evidence type="ECO:0008006" key="4">
    <source>
        <dbReference type="Google" id="ProtNLM"/>
    </source>
</evidence>
<dbReference type="AlphaFoldDB" id="A0A7R8W610"/>
<dbReference type="InterPro" id="IPR009772">
    <property type="entry name" value="CDC123"/>
</dbReference>
<gene>
    <name evidence="3" type="ORF">CTOB1V02_LOCUS2938</name>
</gene>
<protein>
    <recommendedName>
        <fullName evidence="4">Cell division cycle protein 123</fullName>
    </recommendedName>
</protein>
<proteinExistence type="inferred from homology"/>
<accession>A0A7R8W610</accession>
<feature type="compositionally biased region" description="Acidic residues" evidence="2">
    <location>
        <begin position="72"/>
        <end position="90"/>
    </location>
</feature>
<sequence length="452" mass="50346">MNPDLKACSFDSWYNLFENDTFPSRIIPLPSEFIAFLLSDGIRIPRDPVEDASKTSQKSHYSSHPAEHDSDVDSSEDSDWSDEEDEDESASDNIHRDLEKSPSPPILVLRAWKDINPSDEFRCFVGRRTLIGVSQRDTSHYIAHVAEQKEAIMSDISQFFNLKIRFKFPRSSYVFDVVRSEPGKVTLVSFDPFGSPTDGLMFDWGELIRSVASSLFDAASSSAGTDLSNLLVDPSHPPASSNRTGAGQEVASSLREEEEGGNVAPAPDFRYVTSPGIQPSSHQHAARVPLDFQHLSRGEDPQKFLDLMNLVFVLAWNFWIEATPLSAAAMVAWDSALFAGRWGHSEATGRFEELPPSCQESKRFKSSLVTSLGSSSLNVFRAFPSIHFCPLELPAGLLRTNLLLVAILTARQKKASDVFCVGWFPPHFRENNLQPSSNKEISHTSLMLLFMK</sequence>
<evidence type="ECO:0000256" key="1">
    <source>
        <dbReference type="ARBA" id="ARBA00011047"/>
    </source>
</evidence>
<organism evidence="3">
    <name type="scientific">Cyprideis torosa</name>
    <dbReference type="NCBI Taxonomy" id="163714"/>
    <lineage>
        <taxon>Eukaryota</taxon>
        <taxon>Metazoa</taxon>
        <taxon>Ecdysozoa</taxon>
        <taxon>Arthropoda</taxon>
        <taxon>Crustacea</taxon>
        <taxon>Oligostraca</taxon>
        <taxon>Ostracoda</taxon>
        <taxon>Podocopa</taxon>
        <taxon>Podocopida</taxon>
        <taxon>Cytherocopina</taxon>
        <taxon>Cytheroidea</taxon>
        <taxon>Cytherideidae</taxon>
        <taxon>Cyprideis</taxon>
    </lineage>
</organism>
<feature type="region of interest" description="Disordered" evidence="2">
    <location>
        <begin position="48"/>
        <end position="99"/>
    </location>
</feature>
<evidence type="ECO:0000313" key="3">
    <source>
        <dbReference type="EMBL" id="CAD7224989.1"/>
    </source>
</evidence>
<dbReference type="Pfam" id="PF07065">
    <property type="entry name" value="D123"/>
    <property type="match status" value="2"/>
</dbReference>
<dbReference type="PANTHER" id="PTHR15323:SF6">
    <property type="entry name" value="CELL DIVISION CYCLE PROTEIN 123 HOMOLOG"/>
    <property type="match status" value="1"/>
</dbReference>
<feature type="region of interest" description="Disordered" evidence="2">
    <location>
        <begin position="229"/>
        <end position="283"/>
    </location>
</feature>
<evidence type="ECO:0000256" key="2">
    <source>
        <dbReference type="SAM" id="MobiDB-lite"/>
    </source>
</evidence>
<name>A0A7R8W610_9CRUS</name>
<dbReference type="PANTHER" id="PTHR15323">
    <property type="entry name" value="D123 PROTEIN"/>
    <property type="match status" value="1"/>
</dbReference>
<dbReference type="GO" id="GO:0005737">
    <property type="term" value="C:cytoplasm"/>
    <property type="evidence" value="ECO:0007669"/>
    <property type="project" value="TreeGrafter"/>
</dbReference>
<dbReference type="EMBL" id="OB660480">
    <property type="protein sequence ID" value="CAD7224989.1"/>
    <property type="molecule type" value="Genomic_DNA"/>
</dbReference>
<reference evidence="3" key="1">
    <citation type="submission" date="2020-11" db="EMBL/GenBank/DDBJ databases">
        <authorList>
            <person name="Tran Van P."/>
        </authorList>
    </citation>
    <scope>NUCLEOTIDE SEQUENCE</scope>
</reference>
<dbReference type="OrthoDB" id="360540at2759"/>